<proteinExistence type="predicted"/>
<dbReference type="InterPro" id="IPR001882">
    <property type="entry name" value="Biotin_BS"/>
</dbReference>
<name>A0A975G8R9_9BACT</name>
<accession>A0A975G8R9</accession>
<protein>
    <recommendedName>
        <fullName evidence="3 9">Biotin carboxyl carrier protein of acetyl-CoA carboxylase</fullName>
    </recommendedName>
</protein>
<keyword evidence="12" id="KW-1185">Reference proteome</keyword>
<sequence length="152" mass="15852">MDLQEIRKIVELMNEHGLTYFDLTGEDFHIKMKKGPDLEALRGLIGSIPAAAPAAVAAPVAAAGAPAAAAAPAAEGAEITSPMVGTFYRKPAPDAANFVEVGTAVSEGQTLCIIEAMKVMNEIKAERSGTICALVAEDGNPVQFGDVLFRIK</sequence>
<reference evidence="11" key="1">
    <citation type="submission" date="2021-04" db="EMBL/GenBank/DDBJ databases">
        <title>Luteolibacter sp. 32A isolated from the skin of an Anderson's salamander (Ambystoma andersonii).</title>
        <authorList>
            <person name="Spergser J."/>
            <person name="Busse H.-J."/>
        </authorList>
    </citation>
    <scope>NUCLEOTIDE SEQUENCE</scope>
    <source>
        <strain evidence="11">32A</strain>
    </source>
</reference>
<evidence type="ECO:0000256" key="5">
    <source>
        <dbReference type="ARBA" id="ARBA00022832"/>
    </source>
</evidence>
<keyword evidence="4 9" id="KW-0444">Lipid biosynthesis</keyword>
<evidence type="ECO:0000256" key="4">
    <source>
        <dbReference type="ARBA" id="ARBA00022516"/>
    </source>
</evidence>
<dbReference type="AlphaFoldDB" id="A0A975G8R9"/>
<evidence type="ECO:0000256" key="6">
    <source>
        <dbReference type="ARBA" id="ARBA00023098"/>
    </source>
</evidence>
<organism evidence="11 12">
    <name type="scientific">Luteolibacter ambystomatis</name>
    <dbReference type="NCBI Taxonomy" id="2824561"/>
    <lineage>
        <taxon>Bacteria</taxon>
        <taxon>Pseudomonadati</taxon>
        <taxon>Verrucomicrobiota</taxon>
        <taxon>Verrucomicrobiia</taxon>
        <taxon>Verrucomicrobiales</taxon>
        <taxon>Verrucomicrobiaceae</taxon>
        <taxon>Luteolibacter</taxon>
    </lineage>
</organism>
<evidence type="ECO:0000256" key="9">
    <source>
        <dbReference type="RuleBase" id="RU364072"/>
    </source>
</evidence>
<dbReference type="GO" id="GO:0006633">
    <property type="term" value="P:fatty acid biosynthetic process"/>
    <property type="evidence" value="ECO:0007669"/>
    <property type="project" value="UniProtKB-KW"/>
</dbReference>
<comment type="pathway">
    <text evidence="2 9">Lipid metabolism; fatty acid biosynthesis.</text>
</comment>
<dbReference type="Gene3D" id="2.40.50.100">
    <property type="match status" value="1"/>
</dbReference>
<dbReference type="PROSITE" id="PS00188">
    <property type="entry name" value="BIOTIN"/>
    <property type="match status" value="1"/>
</dbReference>
<dbReference type="InterPro" id="IPR011053">
    <property type="entry name" value="Single_hybrid_motif"/>
</dbReference>
<dbReference type="KEGG" id="lamb:KBB96_18830"/>
<dbReference type="GO" id="GO:0009317">
    <property type="term" value="C:acetyl-CoA carboxylase complex"/>
    <property type="evidence" value="ECO:0007669"/>
    <property type="project" value="InterPro"/>
</dbReference>
<dbReference type="InterPro" id="IPR001249">
    <property type="entry name" value="AcCoA_biotinCC"/>
</dbReference>
<evidence type="ECO:0000256" key="7">
    <source>
        <dbReference type="ARBA" id="ARBA00023160"/>
    </source>
</evidence>
<evidence type="ECO:0000256" key="8">
    <source>
        <dbReference type="ARBA" id="ARBA00023267"/>
    </source>
</evidence>
<dbReference type="SUPFAM" id="SSF51230">
    <property type="entry name" value="Single hybrid motif"/>
    <property type="match status" value="1"/>
</dbReference>
<dbReference type="Pfam" id="PF00364">
    <property type="entry name" value="Biotin_lipoyl"/>
    <property type="match status" value="1"/>
</dbReference>
<dbReference type="Proteomes" id="UP000676169">
    <property type="component" value="Chromosome"/>
</dbReference>
<dbReference type="PANTHER" id="PTHR45266">
    <property type="entry name" value="OXALOACETATE DECARBOXYLASE ALPHA CHAIN"/>
    <property type="match status" value="1"/>
</dbReference>
<comment type="function">
    <text evidence="1 9">This protein is a component of the acetyl coenzyme A carboxylase complex; first, biotin carboxylase catalyzes the carboxylation of the carrier protein and then the transcarboxylase transfers the carboxyl group to form malonyl-CoA.</text>
</comment>
<dbReference type="InterPro" id="IPR000089">
    <property type="entry name" value="Biotin_lipoyl"/>
</dbReference>
<evidence type="ECO:0000256" key="2">
    <source>
        <dbReference type="ARBA" id="ARBA00005194"/>
    </source>
</evidence>
<evidence type="ECO:0000313" key="11">
    <source>
        <dbReference type="EMBL" id="QUE50902.1"/>
    </source>
</evidence>
<keyword evidence="6 9" id="KW-0443">Lipid metabolism</keyword>
<keyword evidence="7 9" id="KW-0275">Fatty acid biosynthesis</keyword>
<dbReference type="PRINTS" id="PR01071">
    <property type="entry name" value="ACOABIOTINCC"/>
</dbReference>
<evidence type="ECO:0000259" key="10">
    <source>
        <dbReference type="PROSITE" id="PS50968"/>
    </source>
</evidence>
<feature type="domain" description="Lipoyl-binding" evidence="10">
    <location>
        <begin position="76"/>
        <end position="152"/>
    </location>
</feature>
<gene>
    <name evidence="11" type="primary">accB</name>
    <name evidence="11" type="ORF">KBB96_18830</name>
</gene>
<dbReference type="InterPro" id="IPR050709">
    <property type="entry name" value="Biotin_Carboxyl_Carrier/Decarb"/>
</dbReference>
<dbReference type="CDD" id="cd06850">
    <property type="entry name" value="biotinyl_domain"/>
    <property type="match status" value="1"/>
</dbReference>
<evidence type="ECO:0000313" key="12">
    <source>
        <dbReference type="Proteomes" id="UP000676169"/>
    </source>
</evidence>
<dbReference type="EMBL" id="CP073100">
    <property type="protein sequence ID" value="QUE50902.1"/>
    <property type="molecule type" value="Genomic_DNA"/>
</dbReference>
<keyword evidence="8 9" id="KW-0092">Biotin</keyword>
<dbReference type="NCBIfam" id="TIGR00531">
    <property type="entry name" value="BCCP"/>
    <property type="match status" value="1"/>
</dbReference>
<dbReference type="NCBIfam" id="NF005457">
    <property type="entry name" value="PRK07051.1"/>
    <property type="match status" value="1"/>
</dbReference>
<dbReference type="PROSITE" id="PS50968">
    <property type="entry name" value="BIOTINYL_LIPOYL"/>
    <property type="match status" value="1"/>
</dbReference>
<dbReference type="FunFam" id="2.40.50.100:FF:000003">
    <property type="entry name" value="Acetyl-CoA carboxylase biotin carboxyl carrier protein"/>
    <property type="match status" value="1"/>
</dbReference>
<keyword evidence="5 9" id="KW-0276">Fatty acid metabolism</keyword>
<dbReference type="PANTHER" id="PTHR45266:SF3">
    <property type="entry name" value="OXALOACETATE DECARBOXYLASE ALPHA CHAIN"/>
    <property type="match status" value="1"/>
</dbReference>
<keyword evidence="11" id="KW-0436">Ligase</keyword>
<evidence type="ECO:0000256" key="1">
    <source>
        <dbReference type="ARBA" id="ARBA00003761"/>
    </source>
</evidence>
<dbReference type="GO" id="GO:0003989">
    <property type="term" value="F:acetyl-CoA carboxylase activity"/>
    <property type="evidence" value="ECO:0007669"/>
    <property type="project" value="InterPro"/>
</dbReference>
<evidence type="ECO:0000256" key="3">
    <source>
        <dbReference type="ARBA" id="ARBA00017562"/>
    </source>
</evidence>
<dbReference type="RefSeq" id="WP_211631041.1">
    <property type="nucleotide sequence ID" value="NZ_CP073100.1"/>
</dbReference>